<gene>
    <name evidence="2" type="ORF">Slati_2211000</name>
</gene>
<dbReference type="EMBL" id="JACGWN010000007">
    <property type="protein sequence ID" value="KAL0444883.1"/>
    <property type="molecule type" value="Genomic_DNA"/>
</dbReference>
<name>A0AAW2WTL4_9LAMI</name>
<evidence type="ECO:0000313" key="2">
    <source>
        <dbReference type="EMBL" id="KAL0444883.1"/>
    </source>
</evidence>
<comment type="caution">
    <text evidence="2">The sequence shown here is derived from an EMBL/GenBank/DDBJ whole genome shotgun (WGS) entry which is preliminary data.</text>
</comment>
<reference evidence="2" key="1">
    <citation type="submission" date="2020-06" db="EMBL/GenBank/DDBJ databases">
        <authorList>
            <person name="Li T."/>
            <person name="Hu X."/>
            <person name="Zhang T."/>
            <person name="Song X."/>
            <person name="Zhang H."/>
            <person name="Dai N."/>
            <person name="Sheng W."/>
            <person name="Hou X."/>
            <person name="Wei L."/>
        </authorList>
    </citation>
    <scope>NUCLEOTIDE SEQUENCE</scope>
    <source>
        <strain evidence="2">KEN1</strain>
        <tissue evidence="2">Leaf</tissue>
    </source>
</reference>
<proteinExistence type="predicted"/>
<dbReference type="SUPFAM" id="SSF56672">
    <property type="entry name" value="DNA/RNA polymerases"/>
    <property type="match status" value="1"/>
</dbReference>
<protein>
    <recommendedName>
        <fullName evidence="1">Reverse transcriptase domain-containing protein</fullName>
    </recommendedName>
</protein>
<evidence type="ECO:0000259" key="1">
    <source>
        <dbReference type="PROSITE" id="PS50878"/>
    </source>
</evidence>
<dbReference type="PANTHER" id="PTHR33116">
    <property type="entry name" value="REVERSE TRANSCRIPTASE ZINC-BINDING DOMAIN-CONTAINING PROTEIN-RELATED-RELATED"/>
    <property type="match status" value="1"/>
</dbReference>
<organism evidence="2">
    <name type="scientific">Sesamum latifolium</name>
    <dbReference type="NCBI Taxonomy" id="2727402"/>
    <lineage>
        <taxon>Eukaryota</taxon>
        <taxon>Viridiplantae</taxon>
        <taxon>Streptophyta</taxon>
        <taxon>Embryophyta</taxon>
        <taxon>Tracheophyta</taxon>
        <taxon>Spermatophyta</taxon>
        <taxon>Magnoliopsida</taxon>
        <taxon>eudicotyledons</taxon>
        <taxon>Gunneridae</taxon>
        <taxon>Pentapetalae</taxon>
        <taxon>asterids</taxon>
        <taxon>lamiids</taxon>
        <taxon>Lamiales</taxon>
        <taxon>Pedaliaceae</taxon>
        <taxon>Sesamum</taxon>
    </lineage>
</organism>
<dbReference type="InterPro" id="IPR043502">
    <property type="entry name" value="DNA/RNA_pol_sf"/>
</dbReference>
<reference evidence="2" key="2">
    <citation type="journal article" date="2024" name="Plant">
        <title>Genomic evolution and insights into agronomic trait innovations of Sesamum species.</title>
        <authorList>
            <person name="Miao H."/>
            <person name="Wang L."/>
            <person name="Qu L."/>
            <person name="Liu H."/>
            <person name="Sun Y."/>
            <person name="Le M."/>
            <person name="Wang Q."/>
            <person name="Wei S."/>
            <person name="Zheng Y."/>
            <person name="Lin W."/>
            <person name="Duan Y."/>
            <person name="Cao H."/>
            <person name="Xiong S."/>
            <person name="Wang X."/>
            <person name="Wei L."/>
            <person name="Li C."/>
            <person name="Ma Q."/>
            <person name="Ju M."/>
            <person name="Zhao R."/>
            <person name="Li G."/>
            <person name="Mu C."/>
            <person name="Tian Q."/>
            <person name="Mei H."/>
            <person name="Zhang T."/>
            <person name="Gao T."/>
            <person name="Zhang H."/>
        </authorList>
    </citation>
    <scope>NUCLEOTIDE SEQUENCE</scope>
    <source>
        <strain evidence="2">KEN1</strain>
    </source>
</reference>
<dbReference type="InterPro" id="IPR000477">
    <property type="entry name" value="RT_dom"/>
</dbReference>
<accession>A0AAW2WTL4</accession>
<sequence>MSVLRHRLSVCLNGSSHGFFRGARGLRQGDPMSPFLFVLVMEVLKLMLHQFIDQDGGFSYHWRCGEVQLFQLGFADDLLLFSKVDSSSIHIFKRGLTVFADLLGLHVNPHKSHLILSRSATAQRDTLLPILGYQEGHLPLRHLGLPLLASRLYIADCKP</sequence>
<dbReference type="PANTHER" id="PTHR33116:SF78">
    <property type="entry name" value="OS12G0587133 PROTEIN"/>
    <property type="match status" value="1"/>
</dbReference>
<feature type="domain" description="Reverse transcriptase" evidence="1">
    <location>
        <begin position="1"/>
        <end position="135"/>
    </location>
</feature>
<dbReference type="AlphaFoldDB" id="A0AAW2WTL4"/>
<dbReference type="PROSITE" id="PS50878">
    <property type="entry name" value="RT_POL"/>
    <property type="match status" value="1"/>
</dbReference>
<dbReference type="Pfam" id="PF00078">
    <property type="entry name" value="RVT_1"/>
    <property type="match status" value="1"/>
</dbReference>